<gene>
    <name evidence="1" type="ORF">EJP67_05305</name>
</gene>
<dbReference type="Proteomes" id="UP000281118">
    <property type="component" value="Unassembled WGS sequence"/>
</dbReference>
<dbReference type="AlphaFoldDB" id="A0A3S0Z1A3"/>
<dbReference type="RefSeq" id="WP_126020190.1">
    <property type="nucleotide sequence ID" value="NZ_RXFT01000001.1"/>
</dbReference>
<reference evidence="1 2" key="1">
    <citation type="submission" date="2018-12" db="EMBL/GenBank/DDBJ databases">
        <title>The genome sequences of Variovorax guangxiensis DSM 27352.</title>
        <authorList>
            <person name="Gao J."/>
            <person name="Sun J."/>
        </authorList>
    </citation>
    <scope>NUCLEOTIDE SEQUENCE [LARGE SCALE GENOMIC DNA]</scope>
    <source>
        <strain evidence="1 2">DSM 27352</strain>
    </source>
</reference>
<name>A0A3S0Z1A3_9BURK</name>
<sequence length="149" mass="14854">MSTEEHMPEDIAGLFGKFGGNGNGYKEFAPPDAEAPRVWPLLSGEKITHPPAVTAAAPIAAPALAPAPVPVGAAPPLHAPSPAPLVAAPAAHAPAAVPVFAPEPALAPAAIASGPGSAATPLEQLFARLAAPQKAAVAQGPMSRWRRPT</sequence>
<evidence type="ECO:0000313" key="2">
    <source>
        <dbReference type="Proteomes" id="UP000281118"/>
    </source>
</evidence>
<accession>A0A3S0Z1A3</accession>
<organism evidence="1 2">
    <name type="scientific">Variovorax guangxiensis</name>
    <dbReference type="NCBI Taxonomy" id="1775474"/>
    <lineage>
        <taxon>Bacteria</taxon>
        <taxon>Pseudomonadati</taxon>
        <taxon>Pseudomonadota</taxon>
        <taxon>Betaproteobacteria</taxon>
        <taxon>Burkholderiales</taxon>
        <taxon>Comamonadaceae</taxon>
        <taxon>Variovorax</taxon>
    </lineage>
</organism>
<protein>
    <submittedName>
        <fullName evidence="1">Uncharacterized protein</fullName>
    </submittedName>
</protein>
<dbReference type="EMBL" id="RXFT01000001">
    <property type="protein sequence ID" value="RUR66476.1"/>
    <property type="molecule type" value="Genomic_DNA"/>
</dbReference>
<evidence type="ECO:0000313" key="1">
    <source>
        <dbReference type="EMBL" id="RUR66476.1"/>
    </source>
</evidence>
<comment type="caution">
    <text evidence="1">The sequence shown here is derived from an EMBL/GenBank/DDBJ whole genome shotgun (WGS) entry which is preliminary data.</text>
</comment>
<proteinExistence type="predicted"/>